<evidence type="ECO:0000256" key="13">
    <source>
        <dbReference type="ARBA" id="ARBA00023136"/>
    </source>
</evidence>
<feature type="transmembrane region" description="Helical" evidence="14">
    <location>
        <begin position="7"/>
        <end position="31"/>
    </location>
</feature>
<dbReference type="SUPFAM" id="SSF54631">
    <property type="entry name" value="CBS-domain pair"/>
    <property type="match status" value="1"/>
</dbReference>
<dbReference type="GO" id="GO:0006508">
    <property type="term" value="P:proteolysis"/>
    <property type="evidence" value="ECO:0007669"/>
    <property type="project" value="UniProtKB-KW"/>
</dbReference>
<evidence type="ECO:0000256" key="17">
    <source>
        <dbReference type="PROSITE-ProRule" id="PRU00703"/>
    </source>
</evidence>
<dbReference type="InterPro" id="IPR000644">
    <property type="entry name" value="CBS_dom"/>
</dbReference>
<keyword evidence="20" id="KW-1185">Reference proteome</keyword>
<keyword evidence="12 17" id="KW-0129">CBS domain</keyword>
<feature type="binding site" evidence="16">
    <location>
        <position position="67"/>
    </location>
    <ligand>
        <name>Zn(2+)</name>
        <dbReference type="ChEBI" id="CHEBI:29105"/>
        <note>catalytic</note>
    </ligand>
</feature>
<dbReference type="Proteomes" id="UP000238762">
    <property type="component" value="Unassembled WGS sequence"/>
</dbReference>
<evidence type="ECO:0000256" key="8">
    <source>
        <dbReference type="ARBA" id="ARBA00022801"/>
    </source>
</evidence>
<evidence type="ECO:0000256" key="7">
    <source>
        <dbReference type="ARBA" id="ARBA00022737"/>
    </source>
</evidence>
<feature type="binding site" evidence="16">
    <location>
        <position position="63"/>
    </location>
    <ligand>
        <name>Zn(2+)</name>
        <dbReference type="ChEBI" id="CHEBI:29105"/>
        <note>catalytic</note>
    </ligand>
</feature>
<evidence type="ECO:0000256" key="14">
    <source>
        <dbReference type="PIRNR" id="PIRNR006404"/>
    </source>
</evidence>
<comment type="subcellular location">
    <subcellularLocation>
        <location evidence="1 14">Cell membrane</location>
        <topology evidence="1 14">Multi-pass membrane protein</topology>
    </subcellularLocation>
</comment>
<feature type="transmembrane region" description="Helical" evidence="14">
    <location>
        <begin position="188"/>
        <end position="220"/>
    </location>
</feature>
<accession>A0A2T1BZP1</accession>
<proteinExistence type="inferred from homology"/>
<evidence type="ECO:0000313" key="19">
    <source>
        <dbReference type="EMBL" id="PSB01343.1"/>
    </source>
</evidence>
<sequence>MRAGWRIGSIFGIPLYIDSSWFVIFILIAMANFSDLYAVWGLLLAGIAGISMALLFFTSVLFHELGHSLVAMSQGIQVKSITLFFFGGLASIEKESKNPTQALQVALAGPGVSIILYGLFYLVTLLAPDRSLLQVIAEYLATLNLVLAVFNMLPGLPLDGGQALKALVWKFTGSRSQGVRWAANSGKIVGWIGIVLGLSLFLITGSLGGIWPALIGWFILSNANNCDRLNTLQDILSQLTAVQVMTREFKVVDARMSLRQFVDEYLLKDAWSAKGETRLSLPYYAAAEGRYRGAVEVEKIQNMERSLWETETLQTALTPLSEIFSLPENAPLSEVINGLEAENLGFMTILSPAGSVSGVIDRGDIVRSVAKRLNLELPEAEIQKIKLEGKYPIGLQLQAIAKTTN</sequence>
<evidence type="ECO:0000256" key="1">
    <source>
        <dbReference type="ARBA" id="ARBA00004651"/>
    </source>
</evidence>
<feature type="active site" evidence="15">
    <location>
        <position position="64"/>
    </location>
</feature>
<feature type="transmembrane region" description="Helical" evidence="14">
    <location>
        <begin position="135"/>
        <end position="153"/>
    </location>
</feature>
<keyword evidence="7" id="KW-0677">Repeat</keyword>
<keyword evidence="10 14" id="KW-1133">Transmembrane helix</keyword>
<dbReference type="InterPro" id="IPR008915">
    <property type="entry name" value="Peptidase_M50"/>
</dbReference>
<evidence type="ECO:0000256" key="11">
    <source>
        <dbReference type="ARBA" id="ARBA00023049"/>
    </source>
</evidence>
<dbReference type="RefSeq" id="WP_106290212.1">
    <property type="nucleotide sequence ID" value="NZ_CAWNTC010000145.1"/>
</dbReference>
<protein>
    <recommendedName>
        <fullName evidence="14">Zinc metalloprotease</fullName>
    </recommendedName>
</protein>
<comment type="caution">
    <text evidence="19">The sequence shown here is derived from an EMBL/GenBank/DDBJ whole genome shotgun (WGS) entry which is preliminary data.</text>
</comment>
<keyword evidence="11 14" id="KW-0482">Metalloprotease</keyword>
<dbReference type="GO" id="GO:0008237">
    <property type="term" value="F:metallopeptidase activity"/>
    <property type="evidence" value="ECO:0007669"/>
    <property type="project" value="UniProtKB-UniRule"/>
</dbReference>
<organism evidence="19 20">
    <name type="scientific">Merismopedia glauca CCAP 1448/3</name>
    <dbReference type="NCBI Taxonomy" id="1296344"/>
    <lineage>
        <taxon>Bacteria</taxon>
        <taxon>Bacillati</taxon>
        <taxon>Cyanobacteriota</taxon>
        <taxon>Cyanophyceae</taxon>
        <taxon>Synechococcales</taxon>
        <taxon>Merismopediaceae</taxon>
        <taxon>Merismopedia</taxon>
    </lineage>
</organism>
<dbReference type="InterPro" id="IPR046342">
    <property type="entry name" value="CBS_dom_sf"/>
</dbReference>
<dbReference type="EMBL" id="PVWJ01000113">
    <property type="protein sequence ID" value="PSB01343.1"/>
    <property type="molecule type" value="Genomic_DNA"/>
</dbReference>
<evidence type="ECO:0000256" key="4">
    <source>
        <dbReference type="ARBA" id="ARBA00022670"/>
    </source>
</evidence>
<dbReference type="InterPro" id="IPR016483">
    <property type="entry name" value="UCP006404_Pept_M50_CBS"/>
</dbReference>
<dbReference type="GO" id="GO:0046872">
    <property type="term" value="F:metal ion binding"/>
    <property type="evidence" value="ECO:0007669"/>
    <property type="project" value="UniProtKB-UniRule"/>
</dbReference>
<evidence type="ECO:0000256" key="10">
    <source>
        <dbReference type="ARBA" id="ARBA00022989"/>
    </source>
</evidence>
<name>A0A2T1BZP1_9CYAN</name>
<keyword evidence="8 14" id="KW-0378">Hydrolase</keyword>
<keyword evidence="3 14" id="KW-1003">Cell membrane</keyword>
<evidence type="ECO:0000256" key="6">
    <source>
        <dbReference type="ARBA" id="ARBA00022723"/>
    </source>
</evidence>
<evidence type="ECO:0000256" key="15">
    <source>
        <dbReference type="PIRSR" id="PIRSR006404-1"/>
    </source>
</evidence>
<evidence type="ECO:0000256" key="3">
    <source>
        <dbReference type="ARBA" id="ARBA00022475"/>
    </source>
</evidence>
<evidence type="ECO:0000256" key="12">
    <source>
        <dbReference type="ARBA" id="ARBA00023122"/>
    </source>
</evidence>
<evidence type="ECO:0000256" key="5">
    <source>
        <dbReference type="ARBA" id="ARBA00022692"/>
    </source>
</evidence>
<dbReference type="PANTHER" id="PTHR39188">
    <property type="entry name" value="MEMBRANE-ASSOCIATED ZINC METALLOPROTEASE M50B"/>
    <property type="match status" value="1"/>
</dbReference>
<gene>
    <name evidence="19" type="ORF">C7B64_18750</name>
</gene>
<evidence type="ECO:0000256" key="9">
    <source>
        <dbReference type="ARBA" id="ARBA00022833"/>
    </source>
</evidence>
<feature type="transmembrane region" description="Helical" evidence="14">
    <location>
        <begin position="102"/>
        <end position="123"/>
    </location>
</feature>
<evidence type="ECO:0000313" key="20">
    <source>
        <dbReference type="Proteomes" id="UP000238762"/>
    </source>
</evidence>
<keyword evidence="13 14" id="KW-0472">Membrane</keyword>
<keyword evidence="4 14" id="KW-0645">Protease</keyword>
<feature type="domain" description="CBS" evidence="18">
    <location>
        <begin position="317"/>
        <end position="377"/>
    </location>
</feature>
<reference evidence="19 20" key="1">
    <citation type="submission" date="2018-02" db="EMBL/GenBank/DDBJ databases">
        <authorList>
            <person name="Cohen D.B."/>
            <person name="Kent A.D."/>
        </authorList>
    </citation>
    <scope>NUCLEOTIDE SEQUENCE [LARGE SCALE GENOMIC DNA]</scope>
    <source>
        <strain evidence="19 20">CCAP 1448/3</strain>
    </source>
</reference>
<dbReference type="CDD" id="cd06164">
    <property type="entry name" value="S2P-M50_SpoIVFB_CBS"/>
    <property type="match status" value="1"/>
</dbReference>
<dbReference type="AlphaFoldDB" id="A0A2T1BZP1"/>
<dbReference type="Pfam" id="PF02163">
    <property type="entry name" value="Peptidase_M50"/>
    <property type="match status" value="2"/>
</dbReference>
<reference evidence="19 20" key="2">
    <citation type="submission" date="2018-03" db="EMBL/GenBank/DDBJ databases">
        <title>The ancient ancestry and fast evolution of plastids.</title>
        <authorList>
            <person name="Moore K.R."/>
            <person name="Magnabosco C."/>
            <person name="Momper L."/>
            <person name="Gold D.A."/>
            <person name="Bosak T."/>
            <person name="Fournier G.P."/>
        </authorList>
    </citation>
    <scope>NUCLEOTIDE SEQUENCE [LARGE SCALE GENOMIC DNA]</scope>
    <source>
        <strain evidence="19 20">CCAP 1448/3</strain>
    </source>
</reference>
<evidence type="ECO:0000256" key="16">
    <source>
        <dbReference type="PIRSR" id="PIRSR006404-2"/>
    </source>
</evidence>
<dbReference type="PIRSF" id="PIRSF006404">
    <property type="entry name" value="UCP006404_Pept_M50_CBS"/>
    <property type="match status" value="1"/>
</dbReference>
<keyword evidence="5 14" id="KW-0812">Transmembrane</keyword>
<comment type="cofactor">
    <cofactor evidence="14 16">
        <name>Zn(2+)</name>
        <dbReference type="ChEBI" id="CHEBI:29105"/>
    </cofactor>
    <text evidence="14 16">Binds 1 zinc ion per subunit.</text>
</comment>
<feature type="transmembrane region" description="Helical" evidence="14">
    <location>
        <begin position="69"/>
        <end position="90"/>
    </location>
</feature>
<evidence type="ECO:0000256" key="2">
    <source>
        <dbReference type="ARBA" id="ARBA00007931"/>
    </source>
</evidence>
<dbReference type="GO" id="GO:0005886">
    <property type="term" value="C:plasma membrane"/>
    <property type="evidence" value="ECO:0007669"/>
    <property type="project" value="UniProtKB-SubCell"/>
</dbReference>
<keyword evidence="6 14" id="KW-0479">Metal-binding</keyword>
<evidence type="ECO:0000259" key="18">
    <source>
        <dbReference type="PROSITE" id="PS51371"/>
    </source>
</evidence>
<dbReference type="PROSITE" id="PS51371">
    <property type="entry name" value="CBS"/>
    <property type="match status" value="1"/>
</dbReference>
<keyword evidence="9 14" id="KW-0862">Zinc</keyword>
<comment type="similarity">
    <text evidence="2 14">Belongs to the peptidase M50B family.</text>
</comment>
<feature type="transmembrane region" description="Helical" evidence="14">
    <location>
        <begin position="37"/>
        <end position="62"/>
    </location>
</feature>
<feature type="binding site" evidence="16">
    <location>
        <position position="159"/>
    </location>
    <ligand>
        <name>Zn(2+)</name>
        <dbReference type="ChEBI" id="CHEBI:29105"/>
        <note>catalytic</note>
    </ligand>
</feature>
<dbReference type="PANTHER" id="PTHR39188:SF3">
    <property type="entry name" value="STAGE IV SPORULATION PROTEIN FB"/>
    <property type="match status" value="1"/>
</dbReference>
<dbReference type="OrthoDB" id="166377at2"/>